<dbReference type="EMBL" id="SOEB01000004">
    <property type="protein sequence ID" value="TDX31980.1"/>
    <property type="molecule type" value="Genomic_DNA"/>
</dbReference>
<gene>
    <name evidence="2" type="ORF">EV657_104177</name>
</gene>
<feature type="domain" description="Spore protein YkvP/CgeB glycosyl transferase-like" evidence="1">
    <location>
        <begin position="177"/>
        <end position="313"/>
    </location>
</feature>
<dbReference type="InterPro" id="IPR055259">
    <property type="entry name" value="YkvP/CgeB_Glyco_trans-like"/>
</dbReference>
<evidence type="ECO:0000313" key="3">
    <source>
        <dbReference type="Proteomes" id="UP000295484"/>
    </source>
</evidence>
<organism evidence="2 3">
    <name type="scientific">Rhodovulum visakhapatnamense</name>
    <dbReference type="NCBI Taxonomy" id="364297"/>
    <lineage>
        <taxon>Bacteria</taxon>
        <taxon>Pseudomonadati</taxon>
        <taxon>Pseudomonadota</taxon>
        <taxon>Alphaproteobacteria</taxon>
        <taxon>Rhodobacterales</taxon>
        <taxon>Paracoccaceae</taxon>
        <taxon>Rhodovulum</taxon>
    </lineage>
</organism>
<comment type="caution">
    <text evidence="2">The sequence shown here is derived from an EMBL/GenBank/DDBJ whole genome shotgun (WGS) entry which is preliminary data.</text>
</comment>
<protein>
    <recommendedName>
        <fullName evidence="1">Spore protein YkvP/CgeB glycosyl transferase-like domain-containing protein</fullName>
    </recommendedName>
</protein>
<proteinExistence type="predicted"/>
<name>A0A4R8G5X4_9RHOB</name>
<evidence type="ECO:0000313" key="2">
    <source>
        <dbReference type="EMBL" id="TDX31980.1"/>
    </source>
</evidence>
<dbReference type="SUPFAM" id="SSF53756">
    <property type="entry name" value="UDP-Glycosyltransferase/glycogen phosphorylase"/>
    <property type="match status" value="1"/>
</dbReference>
<sequence>MTLRPPGAAPPAFLTGRFSPTADLYLGFSCRDRIACGALRQISPTVFATGETLIVIRHAAGLRALPPHRRLIYLIDDDIRAGIGDRALPPIYRAKLALLEWPEARRFEPLATAILTTSPKLAATLRVRRPGARVEEIAPAWPVAEMPVLDPSAPIRRIGLLMGRSHARDAAPLWAPLLRLLDRRPGLALTVSGNLALPRAVVRHRAVEVLPALDWAAYLAWLRQARLDLGLVPHLASRRFNAARSASKLGEYAMAGAAVIGSDSWHEAARGAMCGRCLAPGADPAAWIAAIDRLIDDPASARAMAATNRRALIAADAEGHQRRLWASLLDAAED</sequence>
<evidence type="ECO:0000259" key="1">
    <source>
        <dbReference type="Pfam" id="PF13524"/>
    </source>
</evidence>
<dbReference type="Pfam" id="PF13524">
    <property type="entry name" value="Glyco_trans_1_2"/>
    <property type="match status" value="1"/>
</dbReference>
<accession>A0A4R8G5X4</accession>
<dbReference type="Proteomes" id="UP000295484">
    <property type="component" value="Unassembled WGS sequence"/>
</dbReference>
<dbReference type="RefSeq" id="WP_134077350.1">
    <property type="nucleotide sequence ID" value="NZ_SOEB01000004.1"/>
</dbReference>
<dbReference type="Gene3D" id="3.40.50.2000">
    <property type="entry name" value="Glycogen Phosphorylase B"/>
    <property type="match status" value="1"/>
</dbReference>
<reference evidence="2 3" key="1">
    <citation type="submission" date="2019-03" db="EMBL/GenBank/DDBJ databases">
        <title>Genomic Encyclopedia of Type Strains, Phase IV (KMG-IV): sequencing the most valuable type-strain genomes for metagenomic binning, comparative biology and taxonomic classification.</title>
        <authorList>
            <person name="Goeker M."/>
        </authorList>
    </citation>
    <scope>NUCLEOTIDE SEQUENCE [LARGE SCALE GENOMIC DNA]</scope>
    <source>
        <strain evidence="2 3">JA181</strain>
    </source>
</reference>
<dbReference type="AlphaFoldDB" id="A0A4R8G5X4"/>